<sequence>MNSYKTPIIIMDFLECDICYESVLLCNYDDHREQCLINQRNYYKEITGNGEDIVVLTNAQQKAMEYAQKKSKIYSKNTKLSVLHRFKMRGLGKSEIKKTIDFIQKKVQIIIHVNLTKNMRYYLNDDYYRNLFEVNNSGGCCSKSARETWEKNLFSGLYDGVDPVERVKYGAMNLTNCDQGVNSCCGYGDSYFVLKNKVKDRTTFVFGDSSSMMLELGTFNNCGIILSLISDDLLNNLIKVATGECDGLPYSDKYYTEIQIHGLVRFFHDIDLLVVNNVHKDNNNIMSMVKDFSKKYNVPYKIMNTIDSK</sequence>
<gene>
    <name evidence="1" type="ORF">Catovirus_1_788</name>
</gene>
<name>A0A1V0SAQ9_9VIRU</name>
<proteinExistence type="predicted"/>
<dbReference type="Pfam" id="PF12294">
    <property type="entry name" value="DUF3626"/>
    <property type="match status" value="1"/>
</dbReference>
<protein>
    <submittedName>
        <fullName evidence="1">Uncharacterized protein</fullName>
    </submittedName>
</protein>
<evidence type="ECO:0000313" key="1">
    <source>
        <dbReference type="EMBL" id="ARF08738.1"/>
    </source>
</evidence>
<accession>A0A1V0SAQ9</accession>
<dbReference type="InterPro" id="IPR022074">
    <property type="entry name" value="DUF3626"/>
</dbReference>
<organism evidence="1">
    <name type="scientific">Catovirus CTV1</name>
    <dbReference type="NCBI Taxonomy" id="1977631"/>
    <lineage>
        <taxon>Viruses</taxon>
        <taxon>Varidnaviria</taxon>
        <taxon>Bamfordvirae</taxon>
        <taxon>Nucleocytoviricota</taxon>
        <taxon>Megaviricetes</taxon>
        <taxon>Imitervirales</taxon>
        <taxon>Mimiviridae</taxon>
        <taxon>Klosneuvirinae</taxon>
        <taxon>Catovirus</taxon>
    </lineage>
</organism>
<reference evidence="1" key="1">
    <citation type="journal article" date="2017" name="Science">
        <title>Giant viruses with an expanded complement of translation system components.</title>
        <authorList>
            <person name="Schulz F."/>
            <person name="Yutin N."/>
            <person name="Ivanova N.N."/>
            <person name="Ortega D.R."/>
            <person name="Lee T.K."/>
            <person name="Vierheilig J."/>
            <person name="Daims H."/>
            <person name="Horn M."/>
            <person name="Wagner M."/>
            <person name="Jensen G.J."/>
            <person name="Kyrpides N.C."/>
            <person name="Koonin E.V."/>
            <person name="Woyke T."/>
        </authorList>
    </citation>
    <scope>NUCLEOTIDE SEQUENCE</scope>
    <source>
        <strain evidence="1">CTV1</strain>
    </source>
</reference>
<dbReference type="EMBL" id="KY684083">
    <property type="protein sequence ID" value="ARF08738.1"/>
    <property type="molecule type" value="Genomic_DNA"/>
</dbReference>